<evidence type="ECO:0000313" key="1">
    <source>
        <dbReference type="EMBL" id="KAF3957653.1"/>
    </source>
</evidence>
<evidence type="ECO:0000313" key="2">
    <source>
        <dbReference type="Proteomes" id="UP000737018"/>
    </source>
</evidence>
<dbReference type="AlphaFoldDB" id="A0A8J4R4T2"/>
<keyword evidence="2" id="KW-1185">Reference proteome</keyword>
<protein>
    <submittedName>
        <fullName evidence="1">Uncharacterized protein</fullName>
    </submittedName>
</protein>
<proteinExistence type="predicted"/>
<organism evidence="1 2">
    <name type="scientific">Castanea mollissima</name>
    <name type="common">Chinese chestnut</name>
    <dbReference type="NCBI Taxonomy" id="60419"/>
    <lineage>
        <taxon>Eukaryota</taxon>
        <taxon>Viridiplantae</taxon>
        <taxon>Streptophyta</taxon>
        <taxon>Embryophyta</taxon>
        <taxon>Tracheophyta</taxon>
        <taxon>Spermatophyta</taxon>
        <taxon>Magnoliopsida</taxon>
        <taxon>eudicotyledons</taxon>
        <taxon>Gunneridae</taxon>
        <taxon>Pentapetalae</taxon>
        <taxon>rosids</taxon>
        <taxon>fabids</taxon>
        <taxon>Fagales</taxon>
        <taxon>Fagaceae</taxon>
        <taxon>Castanea</taxon>
    </lineage>
</organism>
<dbReference type="Proteomes" id="UP000737018">
    <property type="component" value="Unassembled WGS sequence"/>
</dbReference>
<reference evidence="1" key="1">
    <citation type="submission" date="2020-03" db="EMBL/GenBank/DDBJ databases">
        <title>Castanea mollissima Vanexum genome sequencing.</title>
        <authorList>
            <person name="Staton M."/>
        </authorList>
    </citation>
    <scope>NUCLEOTIDE SEQUENCE</scope>
    <source>
        <tissue evidence="1">Leaf</tissue>
    </source>
</reference>
<comment type="caution">
    <text evidence="1">The sequence shown here is derived from an EMBL/GenBank/DDBJ whole genome shotgun (WGS) entry which is preliminary data.</text>
</comment>
<dbReference type="OrthoDB" id="1730893at2759"/>
<dbReference type="EMBL" id="JRKL02002766">
    <property type="protein sequence ID" value="KAF3957653.1"/>
    <property type="molecule type" value="Genomic_DNA"/>
</dbReference>
<name>A0A8J4R4T2_9ROSI</name>
<gene>
    <name evidence="1" type="ORF">CMV_017355</name>
</gene>
<dbReference type="SUPFAM" id="SSF47473">
    <property type="entry name" value="EF-hand"/>
    <property type="match status" value="1"/>
</dbReference>
<sequence length="147" mass="17180">MPCFAQILRIIQSTISKDVRQGWNYKPARVGFSSKKADLVNKNTNLFEDSFSFRQLLLGMNSPYLMKDSQALDYANHEKLDFEEFCVAAKSLHQLEGMESWEQHARHAYELFEMDVNKPIMFEGTCLCILVSFKWNLFCNLETQLEH</sequence>
<dbReference type="InterPro" id="IPR011992">
    <property type="entry name" value="EF-hand-dom_pair"/>
</dbReference>
<accession>A0A8J4R4T2</accession>